<protein>
    <submittedName>
        <fullName evidence="2">Uncharacterized protein</fullName>
    </submittedName>
</protein>
<evidence type="ECO:0000313" key="2">
    <source>
        <dbReference type="EMBL" id="CAB4135276.1"/>
    </source>
</evidence>
<accession>A0A6J5LQT1</accession>
<proteinExistence type="predicted"/>
<sequence>MSDWTPPTIGSGWINSRGKTLKVTKVTTNLIWYRYDGRDVDLWRDLSDFRNSFKAVKPLPRHELEDKNYPDPVTVGSVWKRKGGDEMVTVISVGSYLTVKGQDGSIANPLSTELQQYYEPVTIPTAISTATHDFTDKYLPDFCCKCGVFSKVVADHHVTCSPKSRDEVIAGREKQIIACMATENKKVRESTAPELIPGHKDNISPIGRFRWDMMGGTVTRPRKA</sequence>
<dbReference type="EMBL" id="LR796294">
    <property type="protein sequence ID" value="CAB4135276.1"/>
    <property type="molecule type" value="Genomic_DNA"/>
</dbReference>
<organism evidence="2">
    <name type="scientific">uncultured Caudovirales phage</name>
    <dbReference type="NCBI Taxonomy" id="2100421"/>
    <lineage>
        <taxon>Viruses</taxon>
        <taxon>Duplodnaviria</taxon>
        <taxon>Heunggongvirae</taxon>
        <taxon>Uroviricota</taxon>
        <taxon>Caudoviricetes</taxon>
        <taxon>Peduoviridae</taxon>
        <taxon>Maltschvirus</taxon>
        <taxon>Maltschvirus maltsch</taxon>
    </lineage>
</organism>
<evidence type="ECO:0000313" key="1">
    <source>
        <dbReference type="EMBL" id="CAB4131505.1"/>
    </source>
</evidence>
<gene>
    <name evidence="1" type="ORF">UFOVP127_126</name>
    <name evidence="2" type="ORF">UFOVP276_232</name>
</gene>
<reference evidence="2" key="1">
    <citation type="submission" date="2020-04" db="EMBL/GenBank/DDBJ databases">
        <authorList>
            <person name="Chiriac C."/>
            <person name="Salcher M."/>
            <person name="Ghai R."/>
            <person name="Kavagutti S V."/>
        </authorList>
    </citation>
    <scope>NUCLEOTIDE SEQUENCE</scope>
</reference>
<dbReference type="EMBL" id="LR796249">
    <property type="protein sequence ID" value="CAB4131505.1"/>
    <property type="molecule type" value="Genomic_DNA"/>
</dbReference>
<name>A0A6J5LQT1_9CAUD</name>